<evidence type="ECO:0000313" key="1">
    <source>
        <dbReference type="EMBL" id="MDB0573868.1"/>
    </source>
</evidence>
<sequence>MPLPIADREKKMKTDDVKLDPRKFDNDMLEESWGRTTDDEVFELSYELEQPIPESSPAYPAWVAWLRRNHPGDDPHR</sequence>
<organism evidence="1 2">
    <name type="scientific">Ralstonia solanacearum</name>
    <name type="common">Pseudomonas solanacearum</name>
    <dbReference type="NCBI Taxonomy" id="305"/>
    <lineage>
        <taxon>Bacteria</taxon>
        <taxon>Pseudomonadati</taxon>
        <taxon>Pseudomonadota</taxon>
        <taxon>Betaproteobacteria</taxon>
        <taxon>Burkholderiales</taxon>
        <taxon>Burkholderiaceae</taxon>
        <taxon>Ralstonia</taxon>
        <taxon>Ralstonia solanacearum species complex</taxon>
    </lineage>
</organism>
<reference evidence="1" key="1">
    <citation type="submission" date="2021-09" db="EMBL/GenBank/DDBJ databases">
        <title>Genomic analysis of Ralstonia spp.</title>
        <authorList>
            <person name="Aburjaile F."/>
            <person name="Ariute J.C."/>
            <person name="Pais A.K.L."/>
            <person name="Albuquerque G.M.R."/>
            <person name="Silva A.M.F."/>
            <person name="Brenig B."/>
            <person name="Azevedo V."/>
            <person name="Matiuzzi M."/>
            <person name="Ramos R."/>
            <person name="Goes-Neto A."/>
            <person name="Soares S."/>
            <person name="Iseppon A.M.B."/>
            <person name="Souza E."/>
            <person name="Gama M."/>
        </authorList>
    </citation>
    <scope>NUCLEOTIDE SEQUENCE</scope>
    <source>
        <strain evidence="1">CCRMRs91</strain>
    </source>
</reference>
<dbReference type="EMBL" id="JAIVFG010000075">
    <property type="protein sequence ID" value="MDB0573868.1"/>
    <property type="molecule type" value="Genomic_DNA"/>
</dbReference>
<comment type="caution">
    <text evidence="1">The sequence shown here is derived from an EMBL/GenBank/DDBJ whole genome shotgun (WGS) entry which is preliminary data.</text>
</comment>
<name>A0AAW5ZXA0_RALSL</name>
<dbReference type="RefSeq" id="WP_271657376.1">
    <property type="nucleotide sequence ID" value="NZ_JAIVFG010000075.1"/>
</dbReference>
<evidence type="ECO:0000313" key="2">
    <source>
        <dbReference type="Proteomes" id="UP001144050"/>
    </source>
</evidence>
<dbReference type="Proteomes" id="UP001144050">
    <property type="component" value="Unassembled WGS sequence"/>
</dbReference>
<gene>
    <name evidence="1" type="ORF">LBW59_24295</name>
</gene>
<dbReference type="AlphaFoldDB" id="A0AAW5ZXA0"/>
<protein>
    <submittedName>
        <fullName evidence="1">Uncharacterized protein</fullName>
    </submittedName>
</protein>
<proteinExistence type="predicted"/>
<accession>A0AAW5ZXA0</accession>